<evidence type="ECO:0000256" key="1">
    <source>
        <dbReference type="SAM" id="SignalP"/>
    </source>
</evidence>
<organism evidence="2">
    <name type="scientific">Gaeumannomyces tritici (strain R3-111a-1)</name>
    <name type="common">Wheat and barley take-all root rot fungus</name>
    <name type="synonym">Gaeumannomyces graminis var. tritici</name>
    <dbReference type="NCBI Taxonomy" id="644352"/>
    <lineage>
        <taxon>Eukaryota</taxon>
        <taxon>Fungi</taxon>
        <taxon>Dikarya</taxon>
        <taxon>Ascomycota</taxon>
        <taxon>Pezizomycotina</taxon>
        <taxon>Sordariomycetes</taxon>
        <taxon>Sordariomycetidae</taxon>
        <taxon>Magnaporthales</taxon>
        <taxon>Magnaporthaceae</taxon>
        <taxon>Gaeumannomyces</taxon>
    </lineage>
</organism>
<reference evidence="2" key="3">
    <citation type="submission" date="2010-09" db="EMBL/GenBank/DDBJ databases">
        <title>Annotation of Gaeumannomyces graminis var. tritici R3-111a-1.</title>
        <authorList>
            <consortium name="The Broad Institute Genome Sequencing Platform"/>
            <person name="Ma L.-J."/>
            <person name="Dead R."/>
            <person name="Young S.K."/>
            <person name="Zeng Q."/>
            <person name="Gargeya S."/>
            <person name="Fitzgerald M."/>
            <person name="Haas B."/>
            <person name="Abouelleil A."/>
            <person name="Alvarado L."/>
            <person name="Arachchi H.M."/>
            <person name="Berlin A."/>
            <person name="Brown A."/>
            <person name="Chapman S.B."/>
            <person name="Chen Z."/>
            <person name="Dunbar C."/>
            <person name="Freedman E."/>
            <person name="Gearin G."/>
            <person name="Gellesch M."/>
            <person name="Goldberg J."/>
            <person name="Griggs A."/>
            <person name="Gujja S."/>
            <person name="Heiman D."/>
            <person name="Howarth C."/>
            <person name="Larson L."/>
            <person name="Lui A."/>
            <person name="MacDonald P.J.P."/>
            <person name="Mehta T."/>
            <person name="Montmayeur A."/>
            <person name="Murphy C."/>
            <person name="Neiman D."/>
            <person name="Pearson M."/>
            <person name="Priest M."/>
            <person name="Roberts A."/>
            <person name="Saif S."/>
            <person name="Shea T."/>
            <person name="Shenoy N."/>
            <person name="Sisk P."/>
            <person name="Stolte C."/>
            <person name="Sykes S."/>
            <person name="Yandava C."/>
            <person name="Wortman J."/>
            <person name="Nusbaum C."/>
            <person name="Birren B."/>
        </authorList>
    </citation>
    <scope>NUCLEOTIDE SEQUENCE</scope>
    <source>
        <strain evidence="2">R3-111a-1</strain>
    </source>
</reference>
<reference evidence="4" key="1">
    <citation type="submission" date="2010-07" db="EMBL/GenBank/DDBJ databases">
        <title>The genome sequence of Gaeumannomyces graminis var. tritici strain R3-111a-1.</title>
        <authorList>
            <consortium name="The Broad Institute Genome Sequencing Platform"/>
            <person name="Ma L.-J."/>
            <person name="Dead R."/>
            <person name="Young S."/>
            <person name="Zeng Q."/>
            <person name="Koehrsen M."/>
            <person name="Alvarado L."/>
            <person name="Berlin A."/>
            <person name="Chapman S.B."/>
            <person name="Chen Z."/>
            <person name="Freedman E."/>
            <person name="Gellesch M."/>
            <person name="Goldberg J."/>
            <person name="Griggs A."/>
            <person name="Gujja S."/>
            <person name="Heilman E.R."/>
            <person name="Heiman D."/>
            <person name="Hepburn T."/>
            <person name="Howarth C."/>
            <person name="Jen D."/>
            <person name="Larson L."/>
            <person name="Mehta T."/>
            <person name="Neiman D."/>
            <person name="Pearson M."/>
            <person name="Roberts A."/>
            <person name="Saif S."/>
            <person name="Shea T."/>
            <person name="Shenoy N."/>
            <person name="Sisk P."/>
            <person name="Stolte C."/>
            <person name="Sykes S."/>
            <person name="Walk T."/>
            <person name="White J."/>
            <person name="Yandava C."/>
            <person name="Haas B."/>
            <person name="Nusbaum C."/>
            <person name="Birren B."/>
        </authorList>
    </citation>
    <scope>NUCLEOTIDE SEQUENCE [LARGE SCALE GENOMIC DNA]</scope>
    <source>
        <strain evidence="4">R3-111a-1</strain>
    </source>
</reference>
<proteinExistence type="predicted"/>
<dbReference type="Proteomes" id="UP000006039">
    <property type="component" value="Unassembled WGS sequence"/>
</dbReference>
<dbReference type="AlphaFoldDB" id="J3PBC4"/>
<dbReference type="EMBL" id="GL385400">
    <property type="protein sequence ID" value="EJT71540.1"/>
    <property type="molecule type" value="Genomic_DNA"/>
</dbReference>
<feature type="chain" id="PRO_5015095148" evidence="1">
    <location>
        <begin position="22"/>
        <end position="114"/>
    </location>
</feature>
<reference evidence="3" key="4">
    <citation type="journal article" date="2015" name="G3 (Bethesda)">
        <title>Genome sequences of three phytopathogenic species of the Magnaporthaceae family of fungi.</title>
        <authorList>
            <person name="Okagaki L.H."/>
            <person name="Nunes C.C."/>
            <person name="Sailsbery J."/>
            <person name="Clay B."/>
            <person name="Brown D."/>
            <person name="John T."/>
            <person name="Oh Y."/>
            <person name="Young N."/>
            <person name="Fitzgerald M."/>
            <person name="Haas B.J."/>
            <person name="Zeng Q."/>
            <person name="Young S."/>
            <person name="Adiconis X."/>
            <person name="Fan L."/>
            <person name="Levin J.Z."/>
            <person name="Mitchell T.K."/>
            <person name="Okubara P.A."/>
            <person name="Farman M.L."/>
            <person name="Kohn L.M."/>
            <person name="Birren B."/>
            <person name="Ma L.-J."/>
            <person name="Dean R.A."/>
        </authorList>
    </citation>
    <scope>NUCLEOTIDE SEQUENCE</scope>
    <source>
        <strain evidence="3">R3-111a-1</strain>
    </source>
</reference>
<evidence type="ECO:0000313" key="3">
    <source>
        <dbReference type="EnsemblFungi" id="EJT71540"/>
    </source>
</evidence>
<keyword evidence="1" id="KW-0732">Signal</keyword>
<dbReference type="VEuPathDB" id="FungiDB:GGTG_10797"/>
<evidence type="ECO:0000313" key="2">
    <source>
        <dbReference type="EMBL" id="EJT71540.1"/>
    </source>
</evidence>
<feature type="signal peptide" evidence="1">
    <location>
        <begin position="1"/>
        <end position="21"/>
    </location>
</feature>
<gene>
    <name evidence="3" type="primary">20351255</name>
    <name evidence="2" type="ORF">GGTG_10797</name>
</gene>
<dbReference type="RefSeq" id="XP_009226937.1">
    <property type="nucleotide sequence ID" value="XM_009228673.1"/>
</dbReference>
<dbReference type="eggNOG" id="ENOG502R6R9">
    <property type="taxonomic scope" value="Eukaryota"/>
</dbReference>
<keyword evidence="4" id="KW-1185">Reference proteome</keyword>
<dbReference type="HOGENOM" id="CLU_2210571_0_0_1"/>
<dbReference type="EnsemblFungi" id="EJT71540">
    <property type="protein sequence ID" value="EJT71540"/>
    <property type="gene ID" value="GGTG_10797"/>
</dbReference>
<protein>
    <submittedName>
        <fullName evidence="2 3">Uncharacterized protein</fullName>
    </submittedName>
</protein>
<evidence type="ECO:0000313" key="4">
    <source>
        <dbReference type="Proteomes" id="UP000006039"/>
    </source>
</evidence>
<reference evidence="2" key="2">
    <citation type="submission" date="2010-07" db="EMBL/GenBank/DDBJ databases">
        <authorList>
            <consortium name="The Broad Institute Genome Sequencing Platform"/>
            <consortium name="Broad Institute Genome Sequencing Center for Infectious Disease"/>
            <person name="Ma L.-J."/>
            <person name="Dead R."/>
            <person name="Young S."/>
            <person name="Zeng Q."/>
            <person name="Koehrsen M."/>
            <person name="Alvarado L."/>
            <person name="Berlin A."/>
            <person name="Chapman S.B."/>
            <person name="Chen Z."/>
            <person name="Freedman E."/>
            <person name="Gellesch M."/>
            <person name="Goldberg J."/>
            <person name="Griggs A."/>
            <person name="Gujja S."/>
            <person name="Heilman E.R."/>
            <person name="Heiman D."/>
            <person name="Hepburn T."/>
            <person name="Howarth C."/>
            <person name="Jen D."/>
            <person name="Larson L."/>
            <person name="Mehta T."/>
            <person name="Neiman D."/>
            <person name="Pearson M."/>
            <person name="Roberts A."/>
            <person name="Saif S."/>
            <person name="Shea T."/>
            <person name="Shenoy N."/>
            <person name="Sisk P."/>
            <person name="Stolte C."/>
            <person name="Sykes S."/>
            <person name="Walk T."/>
            <person name="White J."/>
            <person name="Yandava C."/>
            <person name="Haas B."/>
            <person name="Nusbaum C."/>
            <person name="Birren B."/>
        </authorList>
    </citation>
    <scope>NUCLEOTIDE SEQUENCE</scope>
    <source>
        <strain evidence="2">R3-111a-1</strain>
    </source>
</reference>
<sequence length="114" mass="11181">MFPRPALVLTAVLLGTSPLAAAEAKQGAAMMHEMAPASTTIVLTRGVHTTVVMPLPTDGEPEATAPGTPAVAAPTSFAVPIPIPVSTAGAEQVARDGGSVLGVAVACGLGLLAM</sequence>
<dbReference type="GeneID" id="20351255"/>
<accession>J3PBC4</accession>
<reference evidence="3" key="5">
    <citation type="submission" date="2018-04" db="UniProtKB">
        <authorList>
            <consortium name="EnsemblFungi"/>
        </authorList>
    </citation>
    <scope>IDENTIFICATION</scope>
    <source>
        <strain evidence="3">R3-111a-1</strain>
    </source>
</reference>
<name>J3PBC4_GAET3</name>